<protein>
    <submittedName>
        <fullName evidence="1">Uncharacterized protein</fullName>
    </submittedName>
</protein>
<keyword evidence="2" id="KW-1185">Reference proteome</keyword>
<reference evidence="1 2" key="1">
    <citation type="journal article" date="2020" name="IScience">
        <title>Genome Sequencing of the Endangered Kingdonia uniflora (Circaeasteraceae, Ranunculales) Reveals Potential Mechanisms of Evolutionary Specialization.</title>
        <authorList>
            <person name="Sun Y."/>
            <person name="Deng T."/>
            <person name="Zhang A."/>
            <person name="Moore M.J."/>
            <person name="Landis J.B."/>
            <person name="Lin N."/>
            <person name="Zhang H."/>
            <person name="Zhang X."/>
            <person name="Huang J."/>
            <person name="Zhang X."/>
            <person name="Sun H."/>
            <person name="Wang H."/>
        </authorList>
    </citation>
    <scope>NUCLEOTIDE SEQUENCE [LARGE SCALE GENOMIC DNA]</scope>
    <source>
        <strain evidence="1">TB1705</strain>
        <tissue evidence="1">Leaf</tissue>
    </source>
</reference>
<sequence>MVSTHDRHKQTKKILVSPLKIYRKPNSKKKENSEIGNFKDWPTKETRVTRKKIEILVMSNP</sequence>
<proteinExistence type="predicted"/>
<dbReference type="Proteomes" id="UP000541444">
    <property type="component" value="Unassembled WGS sequence"/>
</dbReference>
<feature type="non-terminal residue" evidence="1">
    <location>
        <position position="1"/>
    </location>
</feature>
<name>A0A7J7MZ34_9MAGN</name>
<dbReference type="AlphaFoldDB" id="A0A7J7MZ34"/>
<comment type="caution">
    <text evidence="1">The sequence shown here is derived from an EMBL/GenBank/DDBJ whole genome shotgun (WGS) entry which is preliminary data.</text>
</comment>
<evidence type="ECO:0000313" key="1">
    <source>
        <dbReference type="EMBL" id="KAF6160107.1"/>
    </source>
</evidence>
<evidence type="ECO:0000313" key="2">
    <source>
        <dbReference type="Proteomes" id="UP000541444"/>
    </source>
</evidence>
<accession>A0A7J7MZ34</accession>
<gene>
    <name evidence="1" type="ORF">GIB67_018887</name>
</gene>
<dbReference type="EMBL" id="JACGCM010001173">
    <property type="protein sequence ID" value="KAF6160107.1"/>
    <property type="molecule type" value="Genomic_DNA"/>
</dbReference>
<organism evidence="1 2">
    <name type="scientific">Kingdonia uniflora</name>
    <dbReference type="NCBI Taxonomy" id="39325"/>
    <lineage>
        <taxon>Eukaryota</taxon>
        <taxon>Viridiplantae</taxon>
        <taxon>Streptophyta</taxon>
        <taxon>Embryophyta</taxon>
        <taxon>Tracheophyta</taxon>
        <taxon>Spermatophyta</taxon>
        <taxon>Magnoliopsida</taxon>
        <taxon>Ranunculales</taxon>
        <taxon>Circaeasteraceae</taxon>
        <taxon>Kingdonia</taxon>
    </lineage>
</organism>